<evidence type="ECO:0000313" key="11">
    <source>
        <dbReference type="Proteomes" id="UP000886520"/>
    </source>
</evidence>
<feature type="domain" description="SANT" evidence="8">
    <location>
        <begin position="147"/>
        <end position="195"/>
    </location>
</feature>
<dbReference type="NCBIfam" id="TIGR01557">
    <property type="entry name" value="myb_SHAQKYF"/>
    <property type="match status" value="1"/>
</dbReference>
<dbReference type="InterPro" id="IPR009057">
    <property type="entry name" value="Homeodomain-like_sf"/>
</dbReference>
<feature type="domain" description="Myb-like" evidence="7">
    <location>
        <begin position="139"/>
        <end position="191"/>
    </location>
</feature>
<evidence type="ECO:0000256" key="2">
    <source>
        <dbReference type="ARBA" id="ARBA00023015"/>
    </source>
</evidence>
<name>A0A9D4UTZ4_ADICA</name>
<keyword evidence="2" id="KW-0805">Transcription regulation</keyword>
<feature type="non-terminal residue" evidence="10">
    <location>
        <position position="1"/>
    </location>
</feature>
<dbReference type="InterPro" id="IPR017930">
    <property type="entry name" value="Myb_dom"/>
</dbReference>
<comment type="caution">
    <text evidence="10">The sequence shown here is derived from an EMBL/GenBank/DDBJ whole genome shotgun (WGS) entry which is preliminary data.</text>
</comment>
<evidence type="ECO:0000259" key="8">
    <source>
        <dbReference type="PROSITE" id="PS51293"/>
    </source>
</evidence>
<dbReference type="PANTHER" id="PTHR44042:SF67">
    <property type="entry name" value="MYB-LIKE PROTEIN I"/>
    <property type="match status" value="1"/>
</dbReference>
<dbReference type="Proteomes" id="UP000886520">
    <property type="component" value="Chromosome 11"/>
</dbReference>
<dbReference type="FunFam" id="1.10.10.60:FF:000154">
    <property type="entry name" value="Transcription factor SRM1"/>
    <property type="match status" value="1"/>
</dbReference>
<protein>
    <recommendedName>
        <fullName evidence="12">MYB transcription factor</fullName>
    </recommendedName>
</protein>
<dbReference type="FunFam" id="1.10.10.60:FF:000009">
    <property type="entry name" value="transcription factor MYB1R1"/>
    <property type="match status" value="1"/>
</dbReference>
<dbReference type="AlphaFoldDB" id="A0A9D4UTZ4"/>
<evidence type="ECO:0000256" key="3">
    <source>
        <dbReference type="ARBA" id="ARBA00023125"/>
    </source>
</evidence>
<dbReference type="GO" id="GO:0003677">
    <property type="term" value="F:DNA binding"/>
    <property type="evidence" value="ECO:0007669"/>
    <property type="project" value="UniProtKB-KW"/>
</dbReference>
<dbReference type="InterPro" id="IPR001005">
    <property type="entry name" value="SANT/Myb"/>
</dbReference>
<organism evidence="10 11">
    <name type="scientific">Adiantum capillus-veneris</name>
    <name type="common">Maidenhair fern</name>
    <dbReference type="NCBI Taxonomy" id="13818"/>
    <lineage>
        <taxon>Eukaryota</taxon>
        <taxon>Viridiplantae</taxon>
        <taxon>Streptophyta</taxon>
        <taxon>Embryophyta</taxon>
        <taxon>Tracheophyta</taxon>
        <taxon>Polypodiopsida</taxon>
        <taxon>Polypodiidae</taxon>
        <taxon>Polypodiales</taxon>
        <taxon>Pteridineae</taxon>
        <taxon>Pteridaceae</taxon>
        <taxon>Vittarioideae</taxon>
        <taxon>Adiantum</taxon>
    </lineage>
</organism>
<dbReference type="GO" id="GO:0005634">
    <property type="term" value="C:nucleus"/>
    <property type="evidence" value="ECO:0007669"/>
    <property type="project" value="UniProtKB-SubCell"/>
</dbReference>
<feature type="compositionally biased region" description="Pro residues" evidence="6">
    <location>
        <begin position="219"/>
        <end position="246"/>
    </location>
</feature>
<keyword evidence="3" id="KW-0238">DNA-binding</keyword>
<dbReference type="PANTHER" id="PTHR44042">
    <property type="entry name" value="DUPLICATED HOMEODOMAIN-LIKE SUPERFAMILY PROTEIN-RELATED"/>
    <property type="match status" value="1"/>
</dbReference>
<dbReference type="SMART" id="SM00717">
    <property type="entry name" value="SANT"/>
    <property type="match status" value="2"/>
</dbReference>
<dbReference type="PROSITE" id="PS50090">
    <property type="entry name" value="MYB_LIKE"/>
    <property type="match status" value="1"/>
</dbReference>
<comment type="subcellular location">
    <subcellularLocation>
        <location evidence="1">Nucleus</location>
    </subcellularLocation>
</comment>
<keyword evidence="5" id="KW-0539">Nucleus</keyword>
<evidence type="ECO:0008006" key="12">
    <source>
        <dbReference type="Google" id="ProtNLM"/>
    </source>
</evidence>
<evidence type="ECO:0000256" key="6">
    <source>
        <dbReference type="SAM" id="MobiDB-lite"/>
    </source>
</evidence>
<proteinExistence type="predicted"/>
<sequence length="246" mass="27679">RRRVEEMTPWPDHHHRHHHQQQQQRQETRWTGEQNKRFEQALALYCAEEEVAAEADGRWLKVAALVPGKSAAEVKSHYGLLLEDVAAIEAGKVSTPNYRAHRGSCSSPTPSWEELSAFNSGASMAAGLYPAPKAKASEQERKKGVPWTEEEHRLFLLGLDRFGKGDWRSISRNFVVSRTPTQVASHAQKYFIRLNSIHKEKRRSSIHDITNAATAAAASPPPPPTPSFRPLPPLRPGPFPPLHHHQ</sequence>
<keyword evidence="4" id="KW-0804">Transcription</keyword>
<evidence type="ECO:0000259" key="7">
    <source>
        <dbReference type="PROSITE" id="PS50090"/>
    </source>
</evidence>
<dbReference type="Gene3D" id="1.10.10.60">
    <property type="entry name" value="Homeodomain-like"/>
    <property type="match status" value="2"/>
</dbReference>
<dbReference type="OrthoDB" id="118550at2759"/>
<dbReference type="CDD" id="cd00167">
    <property type="entry name" value="SANT"/>
    <property type="match status" value="2"/>
</dbReference>
<dbReference type="PROSITE" id="PS51293">
    <property type="entry name" value="SANT"/>
    <property type="match status" value="1"/>
</dbReference>
<dbReference type="EMBL" id="JABFUD020000011">
    <property type="protein sequence ID" value="KAI5074059.1"/>
    <property type="molecule type" value="Genomic_DNA"/>
</dbReference>
<keyword evidence="11" id="KW-1185">Reference proteome</keyword>
<evidence type="ECO:0000313" key="10">
    <source>
        <dbReference type="EMBL" id="KAI5074059.1"/>
    </source>
</evidence>
<evidence type="ECO:0000256" key="1">
    <source>
        <dbReference type="ARBA" id="ARBA00004123"/>
    </source>
</evidence>
<feature type="domain" description="HTH myb-type" evidence="9">
    <location>
        <begin position="139"/>
        <end position="195"/>
    </location>
</feature>
<accession>A0A9D4UTZ4</accession>
<dbReference type="PROSITE" id="PS51294">
    <property type="entry name" value="HTH_MYB"/>
    <property type="match status" value="1"/>
</dbReference>
<feature type="region of interest" description="Disordered" evidence="6">
    <location>
        <begin position="1"/>
        <end position="33"/>
    </location>
</feature>
<evidence type="ECO:0000259" key="9">
    <source>
        <dbReference type="PROSITE" id="PS51294"/>
    </source>
</evidence>
<dbReference type="InterPro" id="IPR006447">
    <property type="entry name" value="Myb_dom_plants"/>
</dbReference>
<dbReference type="SUPFAM" id="SSF46689">
    <property type="entry name" value="Homeodomain-like"/>
    <property type="match status" value="2"/>
</dbReference>
<dbReference type="InterPro" id="IPR017884">
    <property type="entry name" value="SANT_dom"/>
</dbReference>
<evidence type="ECO:0000256" key="5">
    <source>
        <dbReference type="ARBA" id="ARBA00023242"/>
    </source>
</evidence>
<gene>
    <name evidence="10" type="ORF">GOP47_0012072</name>
</gene>
<evidence type="ECO:0000256" key="4">
    <source>
        <dbReference type="ARBA" id="ARBA00023163"/>
    </source>
</evidence>
<dbReference type="Pfam" id="PF00249">
    <property type="entry name" value="Myb_DNA-binding"/>
    <property type="match status" value="1"/>
</dbReference>
<reference evidence="10" key="1">
    <citation type="submission" date="2021-01" db="EMBL/GenBank/DDBJ databases">
        <title>Adiantum capillus-veneris genome.</title>
        <authorList>
            <person name="Fang Y."/>
            <person name="Liao Q."/>
        </authorList>
    </citation>
    <scope>NUCLEOTIDE SEQUENCE</scope>
    <source>
        <strain evidence="10">H3</strain>
        <tissue evidence="10">Leaf</tissue>
    </source>
</reference>
<feature type="region of interest" description="Disordered" evidence="6">
    <location>
        <begin position="213"/>
        <end position="246"/>
    </location>
</feature>